<dbReference type="PANTHER" id="PTHR23428">
    <property type="entry name" value="HISTONE H2B"/>
    <property type="match status" value="1"/>
</dbReference>
<comment type="caution">
    <text evidence="3">The sequence shown here is derived from an EMBL/GenBank/DDBJ whole genome shotgun (WGS) entry which is preliminary data.</text>
</comment>
<dbReference type="GO" id="GO:0005634">
    <property type="term" value="C:nucleus"/>
    <property type="evidence" value="ECO:0007669"/>
    <property type="project" value="UniProtKB-ARBA"/>
</dbReference>
<dbReference type="GO" id="GO:0000786">
    <property type="term" value="C:nucleosome"/>
    <property type="evidence" value="ECO:0007669"/>
    <property type="project" value="InterPro"/>
</dbReference>
<keyword evidence="4" id="KW-1185">Reference proteome</keyword>
<dbReference type="InterPro" id="IPR007125">
    <property type="entry name" value="H2A/H2B/H3"/>
</dbReference>
<comment type="similarity">
    <text evidence="1">Belongs to the histone H2B family.</text>
</comment>
<protein>
    <submittedName>
        <fullName evidence="3">Histone H2B.3</fullName>
    </submittedName>
</protein>
<accession>A0A4Y2ASC9</accession>
<dbReference type="Gene3D" id="1.10.20.10">
    <property type="entry name" value="Histone, subunit A"/>
    <property type="match status" value="1"/>
</dbReference>
<evidence type="ECO:0000259" key="2">
    <source>
        <dbReference type="Pfam" id="PF00125"/>
    </source>
</evidence>
<dbReference type="Pfam" id="PF00125">
    <property type="entry name" value="Histone"/>
    <property type="match status" value="1"/>
</dbReference>
<sequence length="138" mass="15854">MAPPKKENNKMKMGFPVKKLKSKKRRRESYAIYIFKVLKQVHPDIGISRKAMSIMNSFMNDIFEYIASESSKHTECKTLASREIQTAVLLTLPGELSKYAMSEGAKALQKYVANSIIYTSNVYSRYSIFRSEALVCFY</sequence>
<dbReference type="OrthoDB" id="305527at2759"/>
<dbReference type="InterPro" id="IPR000558">
    <property type="entry name" value="Histone_H2B"/>
</dbReference>
<dbReference type="CDD" id="cd22910">
    <property type="entry name" value="HFD_H2B"/>
    <property type="match status" value="1"/>
</dbReference>
<feature type="domain" description="Core Histone H2A/H2B/H3" evidence="2">
    <location>
        <begin position="21"/>
        <end position="88"/>
    </location>
</feature>
<dbReference type="PRINTS" id="PR00621">
    <property type="entry name" value="HISTONEH2B"/>
</dbReference>
<gene>
    <name evidence="3" type="primary">H2B3</name>
    <name evidence="3" type="ORF">AVEN_263767_1</name>
</gene>
<evidence type="ECO:0000256" key="1">
    <source>
        <dbReference type="ARBA" id="ARBA00006846"/>
    </source>
</evidence>
<dbReference type="FunFam" id="1.10.20.10:FF:000043">
    <property type="entry name" value="Histone H2B"/>
    <property type="match status" value="1"/>
</dbReference>
<dbReference type="AlphaFoldDB" id="A0A4Y2ASC9"/>
<dbReference type="SMART" id="SM00427">
    <property type="entry name" value="H2B"/>
    <property type="match status" value="1"/>
</dbReference>
<evidence type="ECO:0000313" key="3">
    <source>
        <dbReference type="EMBL" id="GBL82710.1"/>
    </source>
</evidence>
<dbReference type="EMBL" id="BGPR01000029">
    <property type="protein sequence ID" value="GBL82710.1"/>
    <property type="molecule type" value="Genomic_DNA"/>
</dbReference>
<evidence type="ECO:0000313" key="4">
    <source>
        <dbReference type="Proteomes" id="UP000499080"/>
    </source>
</evidence>
<dbReference type="SUPFAM" id="SSF47113">
    <property type="entry name" value="Histone-fold"/>
    <property type="match status" value="1"/>
</dbReference>
<dbReference type="GO" id="GO:0046982">
    <property type="term" value="F:protein heterodimerization activity"/>
    <property type="evidence" value="ECO:0007669"/>
    <property type="project" value="InterPro"/>
</dbReference>
<dbReference type="GO" id="GO:0003677">
    <property type="term" value="F:DNA binding"/>
    <property type="evidence" value="ECO:0007669"/>
    <property type="project" value="InterPro"/>
</dbReference>
<dbReference type="Proteomes" id="UP000499080">
    <property type="component" value="Unassembled WGS sequence"/>
</dbReference>
<organism evidence="3 4">
    <name type="scientific">Araneus ventricosus</name>
    <name type="common">Orbweaver spider</name>
    <name type="synonym">Epeira ventricosa</name>
    <dbReference type="NCBI Taxonomy" id="182803"/>
    <lineage>
        <taxon>Eukaryota</taxon>
        <taxon>Metazoa</taxon>
        <taxon>Ecdysozoa</taxon>
        <taxon>Arthropoda</taxon>
        <taxon>Chelicerata</taxon>
        <taxon>Arachnida</taxon>
        <taxon>Araneae</taxon>
        <taxon>Araneomorphae</taxon>
        <taxon>Entelegynae</taxon>
        <taxon>Araneoidea</taxon>
        <taxon>Araneidae</taxon>
        <taxon>Araneus</taxon>
    </lineage>
</organism>
<proteinExistence type="inferred from homology"/>
<reference evidence="3 4" key="1">
    <citation type="journal article" date="2019" name="Sci. Rep.">
        <title>Orb-weaving spider Araneus ventricosus genome elucidates the spidroin gene catalogue.</title>
        <authorList>
            <person name="Kono N."/>
            <person name="Nakamura H."/>
            <person name="Ohtoshi R."/>
            <person name="Moran D.A.P."/>
            <person name="Shinohara A."/>
            <person name="Yoshida Y."/>
            <person name="Fujiwara M."/>
            <person name="Mori M."/>
            <person name="Tomita M."/>
            <person name="Arakawa K."/>
        </authorList>
    </citation>
    <scope>NUCLEOTIDE SEQUENCE [LARGE SCALE GENOMIC DNA]</scope>
</reference>
<dbReference type="GO" id="GO:0030527">
    <property type="term" value="F:structural constituent of chromatin"/>
    <property type="evidence" value="ECO:0007669"/>
    <property type="project" value="InterPro"/>
</dbReference>
<dbReference type="InterPro" id="IPR009072">
    <property type="entry name" value="Histone-fold"/>
</dbReference>
<name>A0A4Y2ASC9_ARAVE</name>